<gene>
    <name evidence="4" type="primary">G4MKP6</name>
</gene>
<dbReference type="AlphaFoldDB" id="A0A5K1K5Y2"/>
<evidence type="ECO:0000313" key="4">
    <source>
        <dbReference type="EMBL" id="VWP01094.1"/>
    </source>
</evidence>
<sequence length="915" mass="103601">MSDELQYSSDFWDAHLAVGERPTELQAKLDLVASLLLYLSVSFGQLLIYLFSSTNTQLKTRASRFLRYHKKATDPNHVFYPSTIYNLWHERWPKAQPHLHDNIIEPCARKIAVAEGDTIIKERAFQVKLSSLTIANMRKLLQPAALLRDLRLKAPFTFGYLYAFTTAPNKYRIQSGQSQGEDVFTEGPSDAAVDWTDDPNVENGQSGGARAWEKDFPGFSRNPLFAILVAVFICAFVRNRATNILAVPLGLFFKINGTSERVLLLLSNIALSVSSTSIERLKEQISKDAVHLAINLITGPSLFYIIFDNINLYLRKFQERITNRHSMIHATNVAVGSISEGDPVKVENLPSKLDLRGKRINANFVNDILPNKDDSAFCEKAFQGLIAELLVRYTPGSNNWEGRREMLDKIANTMPKDRPLAPEMSDMRPLGVFNVNEGSKKGIIKFLKELQEKSTLSESVWSGATRIMQGDWLTSSNLQTARRERVDDIDSMERLEYTEEISALWHFALNATHMIMRTHFGNAITDPASLAAHKGLLRRTWDAHKPNYAAAKALIRHSLIARLIHCVMTLQNIKTWSALKEWKPTYETIEAVAQNICSKFADKKEAERTQAARDDWLAHEILFIRDTLLFLLFEHAVAHADAGIVLRVLKYWALSFRGAGQHNYARECVEILVRWKYELTNELRKALERAWFVNRWGLPGRWIAADLFLEQCNFWVKCVFIAHGSGVTIEYIMTKGSACVEAFRDVSHLVANFFGDPDRRRRSKEVAFMEDLRVLVEEMVRRNAHVLSTEDHFVPEPTPKAKRGKKKSGRAAQPRSAVVDVMDSGAAIWAEGKFTSFIQKTTYDPASGYPPFTEEVESSAEHDRRLDSHTAFDNCYRNVIEASTYIDLHGDETDEGGITGALGGGGEYHTGEEEY</sequence>
<organism evidence="4">
    <name type="scientific">Ganoderma boninense</name>
    <dbReference type="NCBI Taxonomy" id="34458"/>
    <lineage>
        <taxon>Eukaryota</taxon>
        <taxon>Fungi</taxon>
        <taxon>Dikarya</taxon>
        <taxon>Basidiomycota</taxon>
        <taxon>Agaricomycotina</taxon>
        <taxon>Agaricomycetes</taxon>
        <taxon>Polyporales</taxon>
        <taxon>Polyporaceae</taxon>
        <taxon>Ganoderma</taxon>
    </lineage>
</organism>
<evidence type="ECO:0000256" key="2">
    <source>
        <dbReference type="SAM" id="Phobius"/>
    </source>
</evidence>
<feature type="domain" description="DUF6589" evidence="3">
    <location>
        <begin position="359"/>
        <end position="761"/>
    </location>
</feature>
<keyword evidence="2" id="KW-0472">Membrane</keyword>
<accession>A0A5K1K5Y2</accession>
<evidence type="ECO:0000259" key="3">
    <source>
        <dbReference type="Pfam" id="PF20231"/>
    </source>
</evidence>
<protein>
    <submittedName>
        <fullName evidence="4">Sensor protein zRas</fullName>
    </submittedName>
</protein>
<reference evidence="4" key="1">
    <citation type="submission" date="2019-10" db="EMBL/GenBank/DDBJ databases">
        <authorList>
            <person name="Nor Muhammad N."/>
        </authorList>
    </citation>
    <scope>NUCLEOTIDE SEQUENCE</scope>
</reference>
<dbReference type="Pfam" id="PF20231">
    <property type="entry name" value="DUF6589"/>
    <property type="match status" value="1"/>
</dbReference>
<keyword evidence="2" id="KW-0812">Transmembrane</keyword>
<feature type="transmembrane region" description="Helical" evidence="2">
    <location>
        <begin position="290"/>
        <end position="307"/>
    </location>
</feature>
<dbReference type="EMBL" id="LR729100">
    <property type="protein sequence ID" value="VWP01094.1"/>
    <property type="molecule type" value="Genomic_DNA"/>
</dbReference>
<feature type="region of interest" description="Disordered" evidence="1">
    <location>
        <begin position="791"/>
        <end position="816"/>
    </location>
</feature>
<name>A0A5K1K5Y2_9APHY</name>
<proteinExistence type="predicted"/>
<feature type="compositionally biased region" description="Basic residues" evidence="1">
    <location>
        <begin position="800"/>
        <end position="809"/>
    </location>
</feature>
<feature type="transmembrane region" description="Helical" evidence="2">
    <location>
        <begin position="31"/>
        <end position="51"/>
    </location>
</feature>
<dbReference type="InterPro" id="IPR046496">
    <property type="entry name" value="DUF6589"/>
</dbReference>
<evidence type="ECO:0000256" key="1">
    <source>
        <dbReference type="SAM" id="MobiDB-lite"/>
    </source>
</evidence>
<keyword evidence="2" id="KW-1133">Transmembrane helix</keyword>